<dbReference type="GO" id="GO:0016491">
    <property type="term" value="F:oxidoreductase activity"/>
    <property type="evidence" value="ECO:0007669"/>
    <property type="project" value="UniProtKB-KW"/>
</dbReference>
<keyword evidence="2" id="KW-0479">Metal-binding</keyword>
<dbReference type="CDD" id="cd04222">
    <property type="entry name" value="CuRO_1_ceruloplasmin"/>
    <property type="match status" value="1"/>
</dbReference>
<gene>
    <name evidence="11" type="ORF">CK820_G0033189</name>
</gene>
<dbReference type="Proteomes" id="UP000236370">
    <property type="component" value="Unassembled WGS sequence"/>
</dbReference>
<protein>
    <submittedName>
        <fullName evidence="11">HEPH isoform 7</fullName>
    </submittedName>
</protein>
<sequence>MESGHLLWALLFMQSLWPQLTDGATRVYYLGIRDVQWNYAPKGRNVITNQPLDSDIVASSFLKSDKNRIGGTYKKTIYKEYKDDSYTDEVAQPAWLGFLGPVLQAEVGDVILIHLKNFATRPYTIHPHGVFYEKDSEGSLYPDGSSGPLKADDSVPPGGSHIYNWTIPEGHAPTDADPACLTWIYHSHVDAPRDIATGLIGPLITCKRGALDGNSPPQRQDVDHDFFLLFSVVDENLSWHLNENIATYCSDPASVDKEDETFQESNRMHAINGFVFGNLPELNMCAQKRVAWHLFGMGNEIDVHTAFFHGQMLTTRGHHTDVANIFPATFVTAEMVPWEPGTWLISCQVNSHFRDGMQALYKVKSCSMAPPVDLLTGKVRQYFIEAHEIQWDYGPMGHDGSTGKNLREPGSISDKFFQKSSSRIGGTYWKVRYEAFQDETFQEKMHLEEDRHLGILGPVIRAEVGDTIQVVFYNRASQPFSMQPHGVFYEKDYEGTVYNDDPIRDTNSGLVGPLLVCRAGALGADGKQKGVDKEFFLLFTVLDENKSWYSNANQAAAMLDFRLLSEDIEGFQDSNRMHAINGFLFSNLPRLDMCKGDTVAWHLLGLGTETDVHGVMFQGNTVQLQGMRKGAAMLFPHTFVMAIMQPDNLGTFEIYCQAGSHREAGMRAIYNVSQCPGHQATPRQRYQAARIYYIMAEEVEWDYCPDRSWEREWHNQSEKDSYGYIFLSNKDGLLGSRYKKAVFREYTDGTFRIPRPRTGPEEHLGILGPLIKGEVGDILTVVFKNNASRPYSVHAHGVLESTTGWPLAAEP</sequence>
<evidence type="ECO:0000259" key="10">
    <source>
        <dbReference type="Pfam" id="PF07732"/>
    </source>
</evidence>
<keyword evidence="3 8" id="KW-0732">Signal</keyword>
<evidence type="ECO:0000313" key="11">
    <source>
        <dbReference type="EMBL" id="PNI41873.1"/>
    </source>
</evidence>
<dbReference type="FunFam" id="2.60.40.420:FF:000028">
    <property type="entry name" value="Ceruloplasmin"/>
    <property type="match status" value="1"/>
</dbReference>
<evidence type="ECO:0000256" key="3">
    <source>
        <dbReference type="ARBA" id="ARBA00022729"/>
    </source>
</evidence>
<dbReference type="InterPro" id="IPR008972">
    <property type="entry name" value="Cupredoxin"/>
</dbReference>
<feature type="signal peptide" evidence="8">
    <location>
        <begin position="1"/>
        <end position="23"/>
    </location>
</feature>
<evidence type="ECO:0000256" key="4">
    <source>
        <dbReference type="ARBA" id="ARBA00022737"/>
    </source>
</evidence>
<dbReference type="Pfam" id="PF07732">
    <property type="entry name" value="Cu-oxidase_3"/>
    <property type="match status" value="1"/>
</dbReference>
<feature type="domain" description="Plastocyanin-like" evidence="9">
    <location>
        <begin position="232"/>
        <end position="366"/>
    </location>
</feature>
<proteinExistence type="inferred from homology"/>
<comment type="caution">
    <text evidence="11">The sequence shown here is derived from an EMBL/GenBank/DDBJ whole genome shotgun (WGS) entry which is preliminary data.</text>
</comment>
<dbReference type="PANTHER" id="PTHR11709">
    <property type="entry name" value="MULTI-COPPER OXIDASE"/>
    <property type="match status" value="1"/>
</dbReference>
<comment type="similarity">
    <text evidence="1">Belongs to the multicopper oxidase family.</text>
</comment>
<evidence type="ECO:0000256" key="8">
    <source>
        <dbReference type="SAM" id="SignalP"/>
    </source>
</evidence>
<dbReference type="Pfam" id="PF00394">
    <property type="entry name" value="Cu-oxidase"/>
    <property type="match status" value="1"/>
</dbReference>
<dbReference type="CDD" id="cd11022">
    <property type="entry name" value="CuRO_4_ceruloplasmin"/>
    <property type="match status" value="1"/>
</dbReference>
<reference evidence="11 12" key="1">
    <citation type="submission" date="2017-12" db="EMBL/GenBank/DDBJ databases">
        <title>High-resolution comparative analysis of great ape genomes.</title>
        <authorList>
            <person name="Pollen A."/>
            <person name="Hastie A."/>
            <person name="Hormozdiari F."/>
            <person name="Dougherty M."/>
            <person name="Liu R."/>
            <person name="Chaisson M."/>
            <person name="Hoppe E."/>
            <person name="Hill C."/>
            <person name="Pang A."/>
            <person name="Hillier L."/>
            <person name="Baker C."/>
            <person name="Armstrong J."/>
            <person name="Shendure J."/>
            <person name="Paten B."/>
            <person name="Wilson R."/>
            <person name="Chao H."/>
            <person name="Schneider V."/>
            <person name="Ventura M."/>
            <person name="Kronenberg Z."/>
            <person name="Murali S."/>
            <person name="Gordon D."/>
            <person name="Cantsilieris S."/>
            <person name="Munson K."/>
            <person name="Nelson B."/>
            <person name="Raja A."/>
            <person name="Underwood J."/>
            <person name="Diekhans M."/>
            <person name="Fiddes I."/>
            <person name="Haussler D."/>
            <person name="Eichler E."/>
        </authorList>
    </citation>
    <scope>NUCLEOTIDE SEQUENCE [LARGE SCALE GENOMIC DNA]</scope>
    <source>
        <strain evidence="11">Yerkes chimp pedigree #C0471</strain>
    </source>
</reference>
<keyword evidence="5" id="KW-0560">Oxidoreductase</keyword>
<keyword evidence="6" id="KW-1015">Disulfide bond</keyword>
<dbReference type="PANTHER" id="PTHR11709:SF221">
    <property type="entry name" value="HEPHAESTIN"/>
    <property type="match status" value="1"/>
</dbReference>
<dbReference type="InterPro" id="IPR033138">
    <property type="entry name" value="Cu_oxidase_CS"/>
</dbReference>
<dbReference type="InterPro" id="IPR045087">
    <property type="entry name" value="Cu-oxidase_fam"/>
</dbReference>
<evidence type="ECO:0000256" key="6">
    <source>
        <dbReference type="ARBA" id="ARBA00023157"/>
    </source>
</evidence>
<dbReference type="EMBL" id="NBAG03000314">
    <property type="protein sequence ID" value="PNI41873.1"/>
    <property type="molecule type" value="Genomic_DNA"/>
</dbReference>
<dbReference type="CDD" id="cd11021">
    <property type="entry name" value="CuRO_2_ceruloplasmin"/>
    <property type="match status" value="1"/>
</dbReference>
<feature type="domain" description="Plastocyanin-like" evidence="10">
    <location>
        <begin position="98"/>
        <end position="204"/>
    </location>
</feature>
<dbReference type="PROSITE" id="PS00079">
    <property type="entry name" value="MULTICOPPER_OXIDASE1"/>
    <property type="match status" value="2"/>
</dbReference>
<evidence type="ECO:0000259" key="9">
    <source>
        <dbReference type="Pfam" id="PF00394"/>
    </source>
</evidence>
<dbReference type="GO" id="GO:0005507">
    <property type="term" value="F:copper ion binding"/>
    <property type="evidence" value="ECO:0007669"/>
    <property type="project" value="InterPro"/>
</dbReference>
<evidence type="ECO:0000256" key="5">
    <source>
        <dbReference type="ARBA" id="ARBA00023002"/>
    </source>
</evidence>
<feature type="non-terminal residue" evidence="11">
    <location>
        <position position="811"/>
    </location>
</feature>
<organism evidence="11 12">
    <name type="scientific">Pan troglodytes</name>
    <name type="common">Chimpanzee</name>
    <dbReference type="NCBI Taxonomy" id="9598"/>
    <lineage>
        <taxon>Eukaryota</taxon>
        <taxon>Metazoa</taxon>
        <taxon>Chordata</taxon>
        <taxon>Craniata</taxon>
        <taxon>Vertebrata</taxon>
        <taxon>Euteleostomi</taxon>
        <taxon>Mammalia</taxon>
        <taxon>Eutheria</taxon>
        <taxon>Euarchontoglires</taxon>
        <taxon>Primates</taxon>
        <taxon>Haplorrhini</taxon>
        <taxon>Catarrhini</taxon>
        <taxon>Hominidae</taxon>
        <taxon>Pan</taxon>
    </lineage>
</organism>
<evidence type="ECO:0000256" key="7">
    <source>
        <dbReference type="ARBA" id="ARBA00023180"/>
    </source>
</evidence>
<keyword evidence="7" id="KW-0325">Glycoprotein</keyword>
<evidence type="ECO:0000256" key="1">
    <source>
        <dbReference type="ARBA" id="ARBA00010609"/>
    </source>
</evidence>
<dbReference type="AlphaFoldDB" id="A0A2J8L3M4"/>
<dbReference type="SUPFAM" id="SSF49503">
    <property type="entry name" value="Cupredoxins"/>
    <property type="match status" value="5"/>
</dbReference>
<evidence type="ECO:0000313" key="12">
    <source>
        <dbReference type="Proteomes" id="UP000236370"/>
    </source>
</evidence>
<dbReference type="InterPro" id="IPR001117">
    <property type="entry name" value="Cu-oxidase_2nd"/>
</dbReference>
<dbReference type="Gene3D" id="2.60.40.420">
    <property type="entry name" value="Cupredoxins - blue copper proteins"/>
    <property type="match status" value="4"/>
</dbReference>
<keyword evidence="4" id="KW-0677">Repeat</keyword>
<dbReference type="FunFam" id="2.60.40.420:FF:000009">
    <property type="entry name" value="Ceruloplasmin"/>
    <property type="match status" value="1"/>
</dbReference>
<dbReference type="InterPro" id="IPR011707">
    <property type="entry name" value="Cu-oxidase-like_N"/>
</dbReference>
<evidence type="ECO:0000256" key="2">
    <source>
        <dbReference type="ARBA" id="ARBA00022723"/>
    </source>
</evidence>
<name>A0A2J8L3M4_PANTR</name>
<feature type="chain" id="PRO_5014468925" evidence="8">
    <location>
        <begin position="24"/>
        <end position="811"/>
    </location>
</feature>
<accession>A0A2J8L3M4</accession>